<dbReference type="Gene3D" id="2.40.50.140">
    <property type="entry name" value="Nucleic acid-binding proteins"/>
    <property type="match status" value="1"/>
</dbReference>
<accession>A0A6N7W5C5</accession>
<gene>
    <name evidence="5" type="primary">ssb</name>
    <name evidence="5" type="ORF">FYJ24_07000</name>
</gene>
<dbReference type="CDD" id="cd04496">
    <property type="entry name" value="SSB_OBF"/>
    <property type="match status" value="1"/>
</dbReference>
<dbReference type="GO" id="GO:0009295">
    <property type="term" value="C:nucleoid"/>
    <property type="evidence" value="ECO:0007669"/>
    <property type="project" value="TreeGrafter"/>
</dbReference>
<proteinExistence type="predicted"/>
<dbReference type="NCBIfam" id="TIGR00621">
    <property type="entry name" value="ssb"/>
    <property type="match status" value="1"/>
</dbReference>
<sequence length="163" mass="17510">MAFHGIVTGNLGQEPELKFNNQSGKATLNLSIAATPSRLDRQTNQWSDVGEPLWIRATLWEQMAERLADVLHKGDRVSVEGTFSIRTYQAQDGSQRLSYELLGAKFLGVVPRAPQNAAQPFAGQPNSPTGGYSDTPATNGPQNGTYDVFGNAGGGSFNEPAPF</sequence>
<dbReference type="SUPFAM" id="SSF50249">
    <property type="entry name" value="Nucleic acid-binding proteins"/>
    <property type="match status" value="1"/>
</dbReference>
<evidence type="ECO:0000256" key="1">
    <source>
        <dbReference type="ARBA" id="ARBA00023125"/>
    </source>
</evidence>
<feature type="compositionally biased region" description="Polar residues" evidence="4">
    <location>
        <begin position="124"/>
        <end position="145"/>
    </location>
</feature>
<evidence type="ECO:0000313" key="5">
    <source>
        <dbReference type="EMBL" id="MSS84515.1"/>
    </source>
</evidence>
<evidence type="ECO:0000256" key="3">
    <source>
        <dbReference type="RuleBase" id="RU000524"/>
    </source>
</evidence>
<protein>
    <recommendedName>
        <fullName evidence="3">Single-stranded DNA-binding protein</fullName>
    </recommendedName>
</protein>
<dbReference type="AlphaFoldDB" id="A0A6N7W5C5"/>
<keyword evidence="6" id="KW-1185">Reference proteome</keyword>
<dbReference type="EMBL" id="VULO01000007">
    <property type="protein sequence ID" value="MSS84515.1"/>
    <property type="molecule type" value="Genomic_DNA"/>
</dbReference>
<dbReference type="Pfam" id="PF00436">
    <property type="entry name" value="SSB"/>
    <property type="match status" value="1"/>
</dbReference>
<name>A0A6N7W5C5_9ACTO</name>
<comment type="caution">
    <text evidence="5">The sequence shown here is derived from an EMBL/GenBank/DDBJ whole genome shotgun (WGS) entry which is preliminary data.</text>
</comment>
<dbReference type="InterPro" id="IPR011344">
    <property type="entry name" value="ssDNA-bd"/>
</dbReference>
<dbReference type="InterPro" id="IPR012340">
    <property type="entry name" value="NA-bd_OB-fold"/>
</dbReference>
<evidence type="ECO:0000313" key="6">
    <source>
        <dbReference type="Proteomes" id="UP000470875"/>
    </source>
</evidence>
<dbReference type="PANTHER" id="PTHR10302">
    <property type="entry name" value="SINGLE-STRANDED DNA-BINDING PROTEIN"/>
    <property type="match status" value="1"/>
</dbReference>
<organism evidence="5 6">
    <name type="scientific">Scrofimicrobium canadense</name>
    <dbReference type="NCBI Taxonomy" id="2652290"/>
    <lineage>
        <taxon>Bacteria</taxon>
        <taxon>Bacillati</taxon>
        <taxon>Actinomycetota</taxon>
        <taxon>Actinomycetes</taxon>
        <taxon>Actinomycetales</taxon>
        <taxon>Actinomycetaceae</taxon>
        <taxon>Scrofimicrobium</taxon>
    </lineage>
</organism>
<reference evidence="5 6" key="1">
    <citation type="submission" date="2019-08" db="EMBL/GenBank/DDBJ databases">
        <title>In-depth cultivation of the pig gut microbiome towards novel bacterial diversity and tailored functional studies.</title>
        <authorList>
            <person name="Wylensek D."/>
            <person name="Hitch T.C.A."/>
            <person name="Clavel T."/>
        </authorList>
    </citation>
    <scope>NUCLEOTIDE SEQUENCE [LARGE SCALE GENOMIC DNA]</scope>
    <source>
        <strain evidence="5 6">WB03_NA08</strain>
    </source>
</reference>
<dbReference type="PANTHER" id="PTHR10302:SF27">
    <property type="entry name" value="SINGLE-STRANDED DNA-BINDING PROTEIN"/>
    <property type="match status" value="1"/>
</dbReference>
<evidence type="ECO:0000256" key="4">
    <source>
        <dbReference type="SAM" id="MobiDB-lite"/>
    </source>
</evidence>
<dbReference type="GO" id="GO:0006260">
    <property type="term" value="P:DNA replication"/>
    <property type="evidence" value="ECO:0007669"/>
    <property type="project" value="InterPro"/>
</dbReference>
<feature type="region of interest" description="Disordered" evidence="4">
    <location>
        <begin position="116"/>
        <end position="163"/>
    </location>
</feature>
<evidence type="ECO:0000256" key="2">
    <source>
        <dbReference type="PROSITE-ProRule" id="PRU00252"/>
    </source>
</evidence>
<dbReference type="PROSITE" id="PS50935">
    <property type="entry name" value="SSB"/>
    <property type="match status" value="1"/>
</dbReference>
<dbReference type="InterPro" id="IPR000424">
    <property type="entry name" value="Primosome_PriB/ssb"/>
</dbReference>
<dbReference type="Proteomes" id="UP000470875">
    <property type="component" value="Unassembled WGS sequence"/>
</dbReference>
<keyword evidence="1 2" id="KW-0238">DNA-binding</keyword>
<dbReference type="GO" id="GO:0003697">
    <property type="term" value="F:single-stranded DNA binding"/>
    <property type="evidence" value="ECO:0007669"/>
    <property type="project" value="InterPro"/>
</dbReference>